<dbReference type="SMART" id="SM00671">
    <property type="entry name" value="SEL1"/>
    <property type="match status" value="11"/>
</dbReference>
<dbReference type="Gene3D" id="1.25.40.10">
    <property type="entry name" value="Tetratricopeptide repeat domain"/>
    <property type="match status" value="4"/>
</dbReference>
<dbReference type="InterPro" id="IPR006597">
    <property type="entry name" value="Sel1-like"/>
</dbReference>
<name>A0ABV9Z5F2_9HYPH</name>
<evidence type="ECO:0000256" key="2">
    <source>
        <dbReference type="SAM" id="SignalP"/>
    </source>
</evidence>
<feature type="region of interest" description="Disordered" evidence="1">
    <location>
        <begin position="938"/>
        <end position="962"/>
    </location>
</feature>
<evidence type="ECO:0000313" key="3">
    <source>
        <dbReference type="EMBL" id="MFC5068081.1"/>
    </source>
</evidence>
<dbReference type="PANTHER" id="PTHR11102">
    <property type="entry name" value="SEL-1-LIKE PROTEIN"/>
    <property type="match status" value="1"/>
</dbReference>
<reference evidence="4" key="1">
    <citation type="journal article" date="2019" name="Int. J. Syst. Evol. Microbiol.">
        <title>The Global Catalogue of Microorganisms (GCM) 10K type strain sequencing project: providing services to taxonomists for standard genome sequencing and annotation.</title>
        <authorList>
            <consortium name="The Broad Institute Genomics Platform"/>
            <consortium name="The Broad Institute Genome Sequencing Center for Infectious Disease"/>
            <person name="Wu L."/>
            <person name="Ma J."/>
        </authorList>
    </citation>
    <scope>NUCLEOTIDE SEQUENCE [LARGE SCALE GENOMIC DNA]</scope>
    <source>
        <strain evidence="4">CGMCC 1.16444</strain>
    </source>
</reference>
<evidence type="ECO:0000256" key="1">
    <source>
        <dbReference type="SAM" id="MobiDB-lite"/>
    </source>
</evidence>
<keyword evidence="4" id="KW-1185">Reference proteome</keyword>
<feature type="chain" id="PRO_5047107199" evidence="2">
    <location>
        <begin position="24"/>
        <end position="962"/>
    </location>
</feature>
<evidence type="ECO:0000313" key="4">
    <source>
        <dbReference type="Proteomes" id="UP001595796"/>
    </source>
</evidence>
<protein>
    <submittedName>
        <fullName evidence="3">Tetratricopeptide repeat protein</fullName>
    </submittedName>
</protein>
<dbReference type="InterPro" id="IPR050767">
    <property type="entry name" value="Sel1_AlgK"/>
</dbReference>
<dbReference type="PANTHER" id="PTHR11102:SF160">
    <property type="entry name" value="ERAD-ASSOCIATED E3 UBIQUITIN-PROTEIN LIGASE COMPONENT HRD3"/>
    <property type="match status" value="1"/>
</dbReference>
<keyword evidence="2" id="KW-0732">Signal</keyword>
<sequence>MTSGLRINSLRALRTGFMLGALAVGSITAAVAQQPTADDLSALDRAMELRAGEALAPGNPLRLPDLVRARAILADAIRVPGSDHARIATRLAEMMIAGEGGTQDTVEAKRLLDLAVSAGDGRAALIRARLAKSSGSATAADIERDLRLAMRSGQSDAYFDLATLKGPLSREGREIAAAGMKLLERDIAMGKSSAMSELGDVLVDASYGFADVKQARDLFEAAYQKGDTSAALRLARLYSRPKGSLFDPKAAAEWLQRAAEAGSMPAARQLAIAGMFGGPVSVRRDIGRNWLDRALALGDPVAHLYDVTVRGIEDPAANVRGELDGVLADPQIAGNDLLKLGDVVARSGAPNAGRFSIVIYRAASARGGLEAEYRFARAVLGSNEAATEAERAEAAEALERAASKGHVSASLLLSRRYQIGDGVEPSWSKAVDVLQNAVDARGGDMSDDLALGLARTLMYGDADARGKGLTLYEEAASRGNSDAMLALGRFYGSGSEPGRDPLRGRYWLEQAMDAGNTDAALDLVEILSQSYDPNDLRDAADLAGKLGRAGDPQGFGELLHASDLLDDTKLAKTVATAAQAKDRVATLALIESQLVKDRGKPLSDATQKWLSVLEKASDLTPADRISFARIMVEANRPDLMARIEAALAGLWRDSAEAQAWLGTAYISGLGGDDKKALGRQLLDDAGRRGWDGARVQLAMSLLDAGGQDAGKQAADLLRPLVRSDSPLRIKATFLLGRVYEEGLGSGQDLGRARQFYTAAAVDGFVPAMTKLGLLHANGGPGIAIDNDLALQWMRRAAAGSDAIAINQYARFLASNAAAGVRNEDAFSQYLRAARMGSPDAMLLLGRAYLAGAGTARDEGQGVRWMKESAKAQNSEAMLELYEHARLSGASAEAETWLKKAAELGNLDAMYRLGLSPFVKSKISLPKDDALAWLQRAGQAGHRPSERALGVIVNNKPEEEADE</sequence>
<dbReference type="RefSeq" id="WP_114957579.1">
    <property type="nucleotide sequence ID" value="NZ_JBHSJF010000006.1"/>
</dbReference>
<gene>
    <name evidence="3" type="ORF">ACFPFW_08630</name>
</gene>
<proteinExistence type="predicted"/>
<dbReference type="Pfam" id="PF08238">
    <property type="entry name" value="Sel1"/>
    <property type="match status" value="9"/>
</dbReference>
<organism evidence="3 4">
    <name type="scientific">Flaviflagellibacter deserti</name>
    <dbReference type="NCBI Taxonomy" id="2267266"/>
    <lineage>
        <taxon>Bacteria</taxon>
        <taxon>Pseudomonadati</taxon>
        <taxon>Pseudomonadota</taxon>
        <taxon>Alphaproteobacteria</taxon>
        <taxon>Hyphomicrobiales</taxon>
        <taxon>Flaviflagellibacter</taxon>
    </lineage>
</organism>
<comment type="caution">
    <text evidence="3">The sequence shown here is derived from an EMBL/GenBank/DDBJ whole genome shotgun (WGS) entry which is preliminary data.</text>
</comment>
<dbReference type="InterPro" id="IPR011990">
    <property type="entry name" value="TPR-like_helical_dom_sf"/>
</dbReference>
<accession>A0ABV9Z5F2</accession>
<dbReference type="Proteomes" id="UP001595796">
    <property type="component" value="Unassembled WGS sequence"/>
</dbReference>
<dbReference type="EMBL" id="JBHSJF010000006">
    <property type="protein sequence ID" value="MFC5068081.1"/>
    <property type="molecule type" value="Genomic_DNA"/>
</dbReference>
<feature type="signal peptide" evidence="2">
    <location>
        <begin position="1"/>
        <end position="23"/>
    </location>
</feature>
<dbReference type="SUPFAM" id="SSF81901">
    <property type="entry name" value="HCP-like"/>
    <property type="match status" value="4"/>
</dbReference>